<keyword evidence="2 6" id="KW-0645">Protease</keyword>
<dbReference type="InterPro" id="IPR036034">
    <property type="entry name" value="PDZ_sf"/>
</dbReference>
<comment type="caution">
    <text evidence="6">The sequence shown here is derived from an EMBL/GenBank/DDBJ whole genome shotgun (WGS) entry which is preliminary data.</text>
</comment>
<dbReference type="PRINTS" id="PR00834">
    <property type="entry name" value="PROTEASES2C"/>
</dbReference>
<dbReference type="Gene3D" id="2.40.10.120">
    <property type="match status" value="1"/>
</dbReference>
<dbReference type="EMBL" id="JACIEI010000001">
    <property type="protein sequence ID" value="MBB3992723.1"/>
    <property type="molecule type" value="Genomic_DNA"/>
</dbReference>
<dbReference type="SUPFAM" id="SSF50494">
    <property type="entry name" value="Trypsin-like serine proteases"/>
    <property type="match status" value="1"/>
</dbReference>
<dbReference type="InterPro" id="IPR001478">
    <property type="entry name" value="PDZ"/>
</dbReference>
<dbReference type="Gene3D" id="2.30.42.10">
    <property type="match status" value="2"/>
</dbReference>
<evidence type="ECO:0000256" key="2">
    <source>
        <dbReference type="ARBA" id="ARBA00022670"/>
    </source>
</evidence>
<accession>A0A7W6E0Y9</accession>
<dbReference type="Pfam" id="PF13365">
    <property type="entry name" value="Trypsin_2"/>
    <property type="match status" value="1"/>
</dbReference>
<dbReference type="InterPro" id="IPR041489">
    <property type="entry name" value="PDZ_6"/>
</dbReference>
<keyword evidence="7" id="KW-1185">Reference proteome</keyword>
<dbReference type="AlphaFoldDB" id="A0A7W6E0Y9"/>
<evidence type="ECO:0000313" key="6">
    <source>
        <dbReference type="EMBL" id="MBB3992723.1"/>
    </source>
</evidence>
<keyword evidence="3" id="KW-0378">Hydrolase</keyword>
<reference evidence="6 7" key="1">
    <citation type="submission" date="2020-08" db="EMBL/GenBank/DDBJ databases">
        <title>Genomic Encyclopedia of Type Strains, Phase IV (KMG-IV): sequencing the most valuable type-strain genomes for metagenomic binning, comparative biology and taxonomic classification.</title>
        <authorList>
            <person name="Goeker M."/>
        </authorList>
    </citation>
    <scope>NUCLEOTIDE SEQUENCE [LARGE SCALE GENOMIC DNA]</scope>
    <source>
        <strain evidence="6 7">DSM 102234</strain>
    </source>
</reference>
<dbReference type="PANTHER" id="PTHR22939">
    <property type="entry name" value="SERINE PROTEASE FAMILY S1C HTRA-RELATED"/>
    <property type="match status" value="1"/>
</dbReference>
<dbReference type="SMART" id="SM00228">
    <property type="entry name" value="PDZ"/>
    <property type="match status" value="2"/>
</dbReference>
<name>A0A7W6E0Y9_9RHOB</name>
<evidence type="ECO:0000256" key="3">
    <source>
        <dbReference type="ARBA" id="ARBA00022801"/>
    </source>
</evidence>
<dbReference type="Pfam" id="PF13180">
    <property type="entry name" value="PDZ_2"/>
    <property type="match status" value="1"/>
</dbReference>
<comment type="similarity">
    <text evidence="1">Belongs to the peptidase S1C family.</text>
</comment>
<evidence type="ECO:0000256" key="4">
    <source>
        <dbReference type="ARBA" id="ARBA00022825"/>
    </source>
</evidence>
<dbReference type="Pfam" id="PF17820">
    <property type="entry name" value="PDZ_6"/>
    <property type="match status" value="1"/>
</dbReference>
<dbReference type="PANTHER" id="PTHR22939:SF129">
    <property type="entry name" value="SERINE PROTEASE HTRA2, MITOCHONDRIAL"/>
    <property type="match status" value="1"/>
</dbReference>
<proteinExistence type="inferred from homology"/>
<evidence type="ECO:0000259" key="5">
    <source>
        <dbReference type="PROSITE" id="PS50106"/>
    </source>
</evidence>
<dbReference type="GO" id="GO:0004252">
    <property type="term" value="F:serine-type endopeptidase activity"/>
    <property type="evidence" value="ECO:0007669"/>
    <property type="project" value="InterPro"/>
</dbReference>
<feature type="domain" description="PDZ" evidence="5">
    <location>
        <begin position="293"/>
        <end position="331"/>
    </location>
</feature>
<dbReference type="GO" id="GO:0006508">
    <property type="term" value="P:proteolysis"/>
    <property type="evidence" value="ECO:0007669"/>
    <property type="project" value="UniProtKB-KW"/>
</dbReference>
<dbReference type="SUPFAM" id="SSF50156">
    <property type="entry name" value="PDZ domain-like"/>
    <property type="match status" value="2"/>
</dbReference>
<evidence type="ECO:0000313" key="7">
    <source>
        <dbReference type="Proteomes" id="UP000530268"/>
    </source>
</evidence>
<dbReference type="InterPro" id="IPR001940">
    <property type="entry name" value="Peptidase_S1C"/>
</dbReference>
<sequence length="474" mass="50105">MTERLHDSRRLRISYGMRYLALIIALIASPLTAQQVPENAAEMQMSFVPVVKQAAPAVVNIYAKTIREVRKTPLQSDPFFERFFRDPLSDRKPRVQNSLGSGVILSEDGIVVSNFHVVGMATEIRVVLNDRREFSARVLLGDEESDLAILKIDAPDDLPFLTLRSSDSVEVGELALAIGNPFGVGQTVSSGIVSGLARSGNSGGSGRGYYIQTDAPINPGNSGGALVDVAGRLIGINTSILSRSGGSNGIGFAIPADLVSAFVAQAQEGRSEFNRPWAGISGQPLDSDMASTLGFDRSGGIIISGLHPASPFLEAGLDVGDVILTVGGQPVNTPAEMVYRMSAIGLGAQADVSFSSQGAEKNVNVALIAAPEIPSRDEVTLPENSAFPGLKLARINPAVLAELNLPLEVEGVAVMDTGAYAARAGLREGDVILALNGTNLIHPNTAVELLAGRVRQIEMTVQRGAQRISMRFRG</sequence>
<organism evidence="6 7">
    <name type="scientific">Sulfitobacter undariae</name>
    <dbReference type="NCBI Taxonomy" id="1563671"/>
    <lineage>
        <taxon>Bacteria</taxon>
        <taxon>Pseudomonadati</taxon>
        <taxon>Pseudomonadota</taxon>
        <taxon>Alphaproteobacteria</taxon>
        <taxon>Rhodobacterales</taxon>
        <taxon>Roseobacteraceae</taxon>
        <taxon>Sulfitobacter</taxon>
    </lineage>
</organism>
<feature type="domain" description="PDZ" evidence="5">
    <location>
        <begin position="412"/>
        <end position="465"/>
    </location>
</feature>
<dbReference type="PROSITE" id="PS50106">
    <property type="entry name" value="PDZ"/>
    <property type="match status" value="2"/>
</dbReference>
<evidence type="ECO:0000256" key="1">
    <source>
        <dbReference type="ARBA" id="ARBA00010541"/>
    </source>
</evidence>
<gene>
    <name evidence="6" type="ORF">GGR95_000342</name>
</gene>
<keyword evidence="4" id="KW-0720">Serine protease</keyword>
<dbReference type="Proteomes" id="UP000530268">
    <property type="component" value="Unassembled WGS sequence"/>
</dbReference>
<protein>
    <submittedName>
        <fullName evidence="6">Do/DeqQ family serine protease</fullName>
    </submittedName>
</protein>
<dbReference type="InterPro" id="IPR009003">
    <property type="entry name" value="Peptidase_S1_PA"/>
</dbReference>